<evidence type="ECO:0000313" key="2">
    <source>
        <dbReference type="EMBL" id="VVE63688.1"/>
    </source>
</evidence>
<dbReference type="RefSeq" id="WP_150624239.1">
    <property type="nucleotide sequence ID" value="NZ_CABPSQ010000002.1"/>
</dbReference>
<evidence type="ECO:0000256" key="1">
    <source>
        <dbReference type="SAM" id="MobiDB-lite"/>
    </source>
</evidence>
<dbReference type="OrthoDB" id="8940462at2"/>
<feature type="compositionally biased region" description="Polar residues" evidence="1">
    <location>
        <begin position="202"/>
        <end position="213"/>
    </location>
</feature>
<gene>
    <name evidence="2" type="ORF">PCA31118_01354</name>
</gene>
<protein>
    <submittedName>
        <fullName evidence="2">Uncharacterized protein</fullName>
    </submittedName>
</protein>
<keyword evidence="3" id="KW-1185">Reference proteome</keyword>
<dbReference type="Proteomes" id="UP000414136">
    <property type="component" value="Unassembled WGS sequence"/>
</dbReference>
<dbReference type="EMBL" id="CABPSQ010000002">
    <property type="protein sequence ID" value="VVE63688.1"/>
    <property type="molecule type" value="Genomic_DNA"/>
</dbReference>
<evidence type="ECO:0000313" key="3">
    <source>
        <dbReference type="Proteomes" id="UP000414136"/>
    </source>
</evidence>
<feature type="region of interest" description="Disordered" evidence="1">
    <location>
        <begin position="170"/>
        <end position="256"/>
    </location>
</feature>
<proteinExistence type="predicted"/>
<accession>A0A5E4ZS34</accession>
<name>A0A5E4ZS34_9BURK</name>
<feature type="compositionally biased region" description="Low complexity" evidence="1">
    <location>
        <begin position="225"/>
        <end position="237"/>
    </location>
</feature>
<dbReference type="AlphaFoldDB" id="A0A5E4ZS34"/>
<organism evidence="2 3">
    <name type="scientific">Pandoraea captiosa</name>
    <dbReference type="NCBI Taxonomy" id="2508302"/>
    <lineage>
        <taxon>Bacteria</taxon>
        <taxon>Pseudomonadati</taxon>
        <taxon>Pseudomonadota</taxon>
        <taxon>Betaproteobacteria</taxon>
        <taxon>Burkholderiales</taxon>
        <taxon>Burkholderiaceae</taxon>
        <taxon>Pandoraea</taxon>
    </lineage>
</organism>
<sequence length="277" mass="29362">MSTSISLHSVALHSRATLDRLDSLAQPKGGAAITNGRIGVNSKDQLVIFKGKSFLLHLRQCHRADKLIRESKTATRPATSLLSKLKFKDLRLGKPSVIVLVKKMKDANAQSDMTGAPAVSVSATSPFKGILREALAKVRLRSDPPTARVRITTQPPMSLSEVLVAAPAANDVDSAAESRPRTAPPKPLRSFTSPLSPKLPAGSQSPAAISSHSFDFFPGTPPQSPTDSAPSSASGTPSAPPSPASNEPTRPAFLDDLERNGFVNAVLLQNVLNNQER</sequence>
<reference evidence="2 3" key="1">
    <citation type="submission" date="2019-08" db="EMBL/GenBank/DDBJ databases">
        <authorList>
            <person name="Peeters C."/>
        </authorList>
    </citation>
    <scope>NUCLEOTIDE SEQUENCE [LARGE SCALE GENOMIC DNA]</scope>
    <source>
        <strain evidence="2 3">LMG 31118</strain>
    </source>
</reference>